<dbReference type="eggNOG" id="ENOG502QRID">
    <property type="taxonomic scope" value="Eukaryota"/>
</dbReference>
<evidence type="ECO:0000259" key="3">
    <source>
        <dbReference type="Pfam" id="PF15082"/>
    </source>
</evidence>
<dbReference type="PANTHER" id="PTHR33331:SF13">
    <property type="entry name" value="COILED-COIL DOMAIN CONTAINING 162"/>
    <property type="match status" value="1"/>
</dbReference>
<sequence>MDDEEDFLRIQEEGLKSDFQDLKAQIEENEIIHGIPSKGMSSFYIPRDPEHFRRRRKLILQRTLQVTSPMELVVQADQMVADQETCKKGEFNASTIPPLLLQYFLDRMSEIVSAKHLLMLRWKRYCSGTMKVEKVYKDYLQVIERLTEEYLECSSRAHRLSTADEALLAGNDGGLEEVEFDDFLIYWRAIIIKLQSQTYFKQLIQLIKWFPYGHREGFKQDLSKQPYHLSHYEEDGGIRQMLNLVLEKGPATVRAALANGVSSSTSEDGGEPIEGAVEAPVSAVPTAVTSTAETEKDTDTDEAAGEASAPAAMDAPSKLSNSESNDGVSQRAEELMVHTGGTTSSQDGAAPGALTPPKSSAVTSTTIGTSATGAIAASVPTESSLRASKKRGQTMTGGIELGAIDQTFRFSEHAPQPPGMFMAQLGGSGIPLPPTTTNIQYAASGGGLVINERYHGLPLHTNDLANIRPHLTIFVKAYGININIQTIRSAADEMELFAVINRNFRRLFLEQEEMLTFKTYDATSSGSERWGLDSPSHAMKKPSNWLSFIKLKPKRNADLVKSMMELRCVGNVDEVLRSLAAFLKINKPERVQDALRHHAMLVQHPPIVHAASVVSHRQGMSLSEIFRKIFSSPELYDETTVKESKASGRSTYDFNSAMQMLGLDEQTDAKDDPSSVQGGYLSFLHLRHLKMRDVQRTCISVLNYFRSIERTLTINDQGLSLGGRGAERTSPQNHRAGPELPGHQGGSNNLVGHSYLFSTPRDFRIKESEFMQFADVENHDDFYYHKDCRIHVRDQVGYWIVYDCALDDFNELERDLMLLATHFIQKDKAMRSASNFKRKQTANETNKNEFNIANYAHREVDRFGVLYDLWTNECAFQEAKKELMDVYMEAYQHVCSRESRRRLAQVMVDLMYQRPRIELNCTYFVLAYRYECAILRLKTAVMKHCLNAQIQQQREYFIKLGTTGSEDGYPIPLITHYPISPNSDQPALTPCYLLELQPSLAMAANLAEAMQQAVNVTFDMLNPTRMIDELVLEKRFYEVLHYEVLNLEPPGLSYTQALQRDLFASSYVEDAKQMSNLLRERYFSIQDTNTRGDKQQRKAFLLNHLGQMLDVVVLRHRLITCLWETEVLAKIYLRTAIEMGYDEFHLFLRPLQFEAAKYKEGVDEAKLPLYITAIQDDDSVVDKFIPSALPLAIHELDETHVGKFSFRGKVTVAELCDERGVENLLVILKTQLTHKNALIAALMLAFNATPSFYSSNLSSRAKKGRSTDQEGTSLAEYTGLSGAQMGPTPLALERAFHMTFMDFHPEAFFSVQLEKTACRDRVMNLFARKTEATAKSKNRAKNSSIESEKLKRDLISQFCDDYSRRAQQTALRGQIIALYASLITVLRKVPNICEEFFTIGTMYEKKGLDDDAEMAKTDPRKLRKRVRRVLSLDGTRFYNLWFIPHFLEVLFVFRQLDDEAATRALRSMCRVASALHDIVHYLVAFARLGISGSRLSAEQRDQIYAMASETVKTMVHELHPTSSMEYANRLAANAAANSSTAKLVVAGTTEYLAEINEQPAAMVTPEGLTLPNGQSLLIDQAVEEISSFDGGPMSNLAQELHEIQTQINMLPDPQDPDQVVNLLNARREYMFLLLDVCLSSVLSETFLATGNEEAYRELVDGSRFPLGEMSNRCQPSLEALEMPIPEPLEPQDERACKLYPWLSFLNSAGPFTIQYPRWTRIEYNIRLCMAGLRHVDKPTVHGELLSLMLALEDVLETGDVLEASAGQPLPVEEYENLHYLLGRRFRNKRKEVAQSAPVANAATPSGGGAGASGGSAGVGGGADEPEAKDDEPGESIAAVSHPARTETATNVEVKLSIVETPIAAYALIKKYLILRKRVELMKREWGKRRLGLESIDTAAAFKQFTQVYRRERLFPLLRSLSIQYKQPEIFALGPFQETDVQISPKGIPEMVLLQRQLVKLIEAFENYMIGDVRKMLVRQIDLVIKERNREEGNLPLELWKKPAMKESLTVQRPALVDEVLENLLDGAREDTVKKTITFDTEHLNKFIQNVTIGVMRMQREAYENYAMYYENLLKNQHMLLYAREREVASLREQLKQKELETEINVQFQMSEQAHNLLLEVTALRAKLAENADQTVHSEAKVRDQVRREFSAAMRKLFALSFEQKARIDEYRNHLHAVTLKRISEVRDEAALEMERIKEKSGAKSSAEDELAERNLRLSREINNIHQKNIHLQQMVSRLKSMSTWKENTLHCVFEKQMKAVEDQRNKSKTQVNRLGMLSEQRVRNLSEEMTKLRENLSSTHKELDDLRRQLDKELKDKVEKRNIAERKAATEKQIANIKQMHIEKLLGDIAGKNEHIAELNEQLAVHEKTKRQVIEKAMRDIDNLKKRLADERKLKKIAIHKVDDLLSQVYEYETAFAINQTPAQTGNTAIVATHLGGTDQKGSGGAKFGGIKSACRKYNSSITAYDDLLKRFKVPYTPQHYLDHRRKMVMVPRLQQHMAHEILNEQPPATHEELVEAQNLEEKRKFNI</sequence>
<evidence type="ECO:0000313" key="5">
    <source>
        <dbReference type="Proteomes" id="UP000017246"/>
    </source>
</evidence>
<feature type="compositionally biased region" description="Low complexity" evidence="2">
    <location>
        <begin position="305"/>
        <end position="317"/>
    </location>
</feature>
<keyword evidence="5" id="KW-1185">Reference proteome</keyword>
<feature type="region of interest" description="Disordered" evidence="2">
    <location>
        <begin position="261"/>
        <end position="365"/>
    </location>
</feature>
<gene>
    <name evidence="4" type="ORF">EmuJ_000393900</name>
</gene>
<feature type="compositionally biased region" description="Gly residues" evidence="2">
    <location>
        <begin position="1805"/>
        <end position="1822"/>
    </location>
</feature>
<keyword evidence="1" id="KW-0175">Coiled coil</keyword>
<feature type="coiled-coil region" evidence="1">
    <location>
        <begin position="2282"/>
        <end position="2394"/>
    </location>
</feature>
<dbReference type="Proteomes" id="UP000017246">
    <property type="component" value="Unassembled WGS sequence"/>
</dbReference>
<dbReference type="InterPro" id="IPR040401">
    <property type="entry name" value="CCDC162"/>
</dbReference>
<feature type="region of interest" description="Disordered" evidence="2">
    <location>
        <begin position="721"/>
        <end position="745"/>
    </location>
</feature>
<dbReference type="OMA" id="YECAILR"/>
<dbReference type="InterPro" id="IPR029376">
    <property type="entry name" value="DUF4549"/>
</dbReference>
<organism evidence="4 5">
    <name type="scientific">Echinococcus multilocularis</name>
    <name type="common">Fox tapeworm</name>
    <dbReference type="NCBI Taxonomy" id="6211"/>
    <lineage>
        <taxon>Eukaryota</taxon>
        <taxon>Metazoa</taxon>
        <taxon>Spiralia</taxon>
        <taxon>Lophotrochozoa</taxon>
        <taxon>Platyhelminthes</taxon>
        <taxon>Cestoda</taxon>
        <taxon>Eucestoda</taxon>
        <taxon>Cyclophyllidea</taxon>
        <taxon>Taeniidae</taxon>
        <taxon>Echinococcus</taxon>
    </lineage>
</organism>
<evidence type="ECO:0000256" key="2">
    <source>
        <dbReference type="SAM" id="MobiDB-lite"/>
    </source>
</evidence>
<dbReference type="EMBL" id="LN902849">
    <property type="protein sequence ID" value="CDS36775.1"/>
    <property type="molecule type" value="Genomic_DNA"/>
</dbReference>
<name>A0A068Y2V3_ECHMU</name>
<protein>
    <recommendedName>
        <fullName evidence="3">DUF4549 domain-containing protein</fullName>
    </recommendedName>
</protein>
<dbReference type="Pfam" id="PF15082">
    <property type="entry name" value="DUF4549"/>
    <property type="match status" value="1"/>
</dbReference>
<feature type="compositionally biased region" description="Acidic residues" evidence="2">
    <location>
        <begin position="1823"/>
        <end position="1833"/>
    </location>
</feature>
<reference evidence="4" key="1">
    <citation type="journal article" date="2013" name="Nature">
        <title>The genomes of four tapeworm species reveal adaptations to parasitism.</title>
        <authorList>
            <person name="Tsai I.J."/>
            <person name="Zarowiecki M."/>
            <person name="Holroyd N."/>
            <person name="Garciarrubio A."/>
            <person name="Sanchez-Flores A."/>
            <person name="Brooks K.L."/>
            <person name="Tracey A."/>
            <person name="Bobes R.J."/>
            <person name="Fragoso G."/>
            <person name="Sciutto E."/>
            <person name="Aslett M."/>
            <person name="Beasley H."/>
            <person name="Bennett H.M."/>
            <person name="Cai J."/>
            <person name="Camicia F."/>
            <person name="Clark R."/>
            <person name="Cucher M."/>
            <person name="De Silva N."/>
            <person name="Day T.A."/>
            <person name="Deplazes P."/>
            <person name="Estrada K."/>
            <person name="Fernandez C."/>
            <person name="Holland P.W."/>
            <person name="Hou J."/>
            <person name="Hu S."/>
            <person name="Huckvale T."/>
            <person name="Hung S.S."/>
            <person name="Kamenetzky L."/>
            <person name="Keane J.A."/>
            <person name="Kiss F."/>
            <person name="Koziol U."/>
            <person name="Lambert O."/>
            <person name="Liu K."/>
            <person name="Luo X."/>
            <person name="Luo Y."/>
            <person name="Macchiaroli N."/>
            <person name="Nichol S."/>
            <person name="Paps J."/>
            <person name="Parkinson J."/>
            <person name="Pouchkina-Stantcheva N."/>
            <person name="Riddiford N."/>
            <person name="Rosenzvit M."/>
            <person name="Salinas G."/>
            <person name="Wasmuth J.D."/>
            <person name="Zamanian M."/>
            <person name="Zheng Y."/>
            <person name="Cai X."/>
            <person name="Soberon X."/>
            <person name="Olson P.D."/>
            <person name="Laclette J.P."/>
            <person name="Brehm K."/>
            <person name="Berriman M."/>
            <person name="Garciarrubio A."/>
            <person name="Bobes R.J."/>
            <person name="Fragoso G."/>
            <person name="Sanchez-Flores A."/>
            <person name="Estrada K."/>
            <person name="Cevallos M.A."/>
            <person name="Morett E."/>
            <person name="Gonzalez V."/>
            <person name="Portillo T."/>
            <person name="Ochoa-Leyva A."/>
            <person name="Jose M.V."/>
            <person name="Sciutto E."/>
            <person name="Landa A."/>
            <person name="Jimenez L."/>
            <person name="Valdes V."/>
            <person name="Carrero J.C."/>
            <person name="Larralde C."/>
            <person name="Morales-Montor J."/>
            <person name="Limon-Lason J."/>
            <person name="Soberon X."/>
            <person name="Laclette J.P."/>
        </authorList>
    </citation>
    <scope>NUCLEOTIDE SEQUENCE [LARGE SCALE GENOMIC DNA]</scope>
</reference>
<evidence type="ECO:0000256" key="1">
    <source>
        <dbReference type="SAM" id="Coils"/>
    </source>
</evidence>
<feature type="region of interest" description="Disordered" evidence="2">
    <location>
        <begin position="1795"/>
        <end position="1833"/>
    </location>
</feature>
<proteinExistence type="predicted"/>
<dbReference type="PANTHER" id="PTHR33331">
    <property type="entry name" value="COILED-COIL DOMAIN-CONTAINING PROTEIN 162"/>
    <property type="match status" value="1"/>
</dbReference>
<feature type="compositionally biased region" description="Polar residues" evidence="2">
    <location>
        <begin position="318"/>
        <end position="328"/>
    </location>
</feature>
<evidence type="ECO:0000313" key="4">
    <source>
        <dbReference type="EMBL" id="CDS36775.1"/>
    </source>
</evidence>
<accession>A0A068Y2V3</accession>
<dbReference type="OrthoDB" id="76966at2759"/>
<feature type="domain" description="DUF4549" evidence="3">
    <location>
        <begin position="9"/>
        <end position="139"/>
    </location>
</feature>
<reference evidence="4" key="2">
    <citation type="submission" date="2015-11" db="EMBL/GenBank/DDBJ databases">
        <authorList>
            <person name="Zhang Y."/>
            <person name="Guo Z."/>
        </authorList>
    </citation>
    <scope>NUCLEOTIDE SEQUENCE</scope>
</reference>